<feature type="region of interest" description="Disordered" evidence="4">
    <location>
        <begin position="29"/>
        <end position="75"/>
    </location>
</feature>
<dbReference type="Pfam" id="PF05701">
    <property type="entry name" value="WEMBL"/>
    <property type="match status" value="1"/>
</dbReference>
<feature type="region of interest" description="Disordered" evidence="4">
    <location>
        <begin position="531"/>
        <end position="551"/>
    </location>
</feature>
<dbReference type="STRING" id="49390.A0A068U569"/>
<feature type="region of interest" description="Disordered" evidence="4">
    <location>
        <begin position="208"/>
        <end position="227"/>
    </location>
</feature>
<organism evidence="5 6">
    <name type="scientific">Coffea canephora</name>
    <name type="common">Robusta coffee</name>
    <dbReference type="NCBI Taxonomy" id="49390"/>
    <lineage>
        <taxon>Eukaryota</taxon>
        <taxon>Viridiplantae</taxon>
        <taxon>Streptophyta</taxon>
        <taxon>Embryophyta</taxon>
        <taxon>Tracheophyta</taxon>
        <taxon>Spermatophyta</taxon>
        <taxon>Magnoliopsida</taxon>
        <taxon>eudicotyledons</taxon>
        <taxon>Gunneridae</taxon>
        <taxon>Pentapetalae</taxon>
        <taxon>asterids</taxon>
        <taxon>lamiids</taxon>
        <taxon>Gentianales</taxon>
        <taxon>Rubiaceae</taxon>
        <taxon>Ixoroideae</taxon>
        <taxon>Gardenieae complex</taxon>
        <taxon>Bertiereae - Coffeeae clade</taxon>
        <taxon>Coffeeae</taxon>
        <taxon>Coffea</taxon>
    </lineage>
</organism>
<proteinExistence type="inferred from homology"/>
<accession>A0A068U569</accession>
<evidence type="ECO:0000313" key="5">
    <source>
        <dbReference type="EMBL" id="CDP02748.1"/>
    </source>
</evidence>
<dbReference type="GO" id="GO:0005829">
    <property type="term" value="C:cytosol"/>
    <property type="evidence" value="ECO:0007669"/>
    <property type="project" value="TreeGrafter"/>
</dbReference>
<evidence type="ECO:0000256" key="2">
    <source>
        <dbReference type="ARBA" id="ARBA00023054"/>
    </source>
</evidence>
<dbReference type="FunCoup" id="A0A068U569">
    <property type="interactions" value="564"/>
</dbReference>
<dbReference type="PANTHER" id="PTHR32054">
    <property type="entry name" value="HEAVY CHAIN, PUTATIVE, EXPRESSED-RELATED-RELATED"/>
    <property type="match status" value="1"/>
</dbReference>
<dbReference type="GO" id="GO:0009903">
    <property type="term" value="P:chloroplast avoidance movement"/>
    <property type="evidence" value="ECO:0007669"/>
    <property type="project" value="EnsemblPlants"/>
</dbReference>
<dbReference type="Gramene" id="CDP02748">
    <property type="protein sequence ID" value="CDP02748"/>
    <property type="gene ID" value="GSCOC_T00040230001"/>
</dbReference>
<evidence type="ECO:0000313" key="6">
    <source>
        <dbReference type="Proteomes" id="UP000295252"/>
    </source>
</evidence>
<dbReference type="Proteomes" id="UP000295252">
    <property type="component" value="Chromosome IX"/>
</dbReference>
<dbReference type="EMBL" id="HG739092">
    <property type="protein sequence ID" value="CDP02748.1"/>
    <property type="molecule type" value="Genomic_DNA"/>
</dbReference>
<dbReference type="OrthoDB" id="685331at2759"/>
<feature type="region of interest" description="Disordered" evidence="4">
    <location>
        <begin position="266"/>
        <end position="293"/>
    </location>
</feature>
<gene>
    <name evidence="5" type="ORF">GSCOC_T00040230001</name>
</gene>
<dbReference type="PANTHER" id="PTHR32054:SF2">
    <property type="entry name" value="PROTEIN PLASTID MOVEMENT IMPAIRED 2"/>
    <property type="match status" value="1"/>
</dbReference>
<evidence type="ECO:0000256" key="4">
    <source>
        <dbReference type="SAM" id="MobiDB-lite"/>
    </source>
</evidence>
<dbReference type="InterPro" id="IPR008545">
    <property type="entry name" value="Web"/>
</dbReference>
<dbReference type="GO" id="GO:0009904">
    <property type="term" value="P:chloroplast accumulation movement"/>
    <property type="evidence" value="ECO:0007669"/>
    <property type="project" value="TreeGrafter"/>
</dbReference>
<dbReference type="OMA" id="KRCVIAE"/>
<evidence type="ECO:0008006" key="7">
    <source>
        <dbReference type="Google" id="ProtNLM"/>
    </source>
</evidence>
<sequence>MNAGDVYHRSSRPVKAAATVYGERMLENHHSLKKPPQIYSEKPSPLTREPKFAMGETVKYNGSRSNGKPAEPQAESELLVANQTVKDLTSRIEISNSGAKERIQYLEKLTKTKKVEAGLGRNVENHRYPQLMAELKDVKQELKMLKEEMASLLEEKRRAEKETEASNSKLGSYSGTVDALKREIEETNEEQVLVELARMEALKEHEAIETEGKKEAERHSAAMEETRKKIKEMTQEIDAAKEIERKLAITTSDVKTLESELKQVKKMGTVNRGKETMRNSECSSQDGHVSSTPELLKSITKELEETKKELASVREEGFKFMASMDIVRTELKNVKEEAARSKKREEKTDLTVQNLNAKLLRGKAKLVAASAAEEKAKEIVSNLSRALEQMKTEAEAAKKERSLIDEETVNIKAEIEKTESEIDLAEERLQAAIEELKSAKSSEAAALGKLKTLIDNTVRRRVSVSQRSPVIMISSFEYEYLRNRAARAEEIADKKVAAAQAWIEALKASEREILIKLEKTKKEIRELKVEEDQEADNTQESLHEKPKVESEFKSWKQKYEKIIAQETPGPQAGLPAKSTNRSGRTTPMRRAKLRKAASPAPRSTPRSASFAVRRRKKVMPNLAKFFSGKSTNKGIEAH</sequence>
<protein>
    <recommendedName>
        <fullName evidence="7">Protein PLASTID MOVEMENT IMPAIRED 2</fullName>
    </recommendedName>
</protein>
<feature type="compositionally biased region" description="Low complexity" evidence="4">
    <location>
        <begin position="596"/>
        <end position="609"/>
    </location>
</feature>
<feature type="compositionally biased region" description="Basic and acidic residues" evidence="4">
    <location>
        <begin position="541"/>
        <end position="551"/>
    </location>
</feature>
<feature type="compositionally biased region" description="Polar residues" evidence="4">
    <location>
        <begin position="279"/>
        <end position="293"/>
    </location>
</feature>
<dbReference type="GO" id="GO:0009637">
    <property type="term" value="P:response to blue light"/>
    <property type="evidence" value="ECO:0007669"/>
    <property type="project" value="EnsemblPlants"/>
</dbReference>
<feature type="coiled-coil region" evidence="3">
    <location>
        <begin position="296"/>
        <end position="442"/>
    </location>
</feature>
<reference evidence="6" key="1">
    <citation type="journal article" date="2014" name="Science">
        <title>The coffee genome provides insight into the convergent evolution of caffeine biosynthesis.</title>
        <authorList>
            <person name="Denoeud F."/>
            <person name="Carretero-Paulet L."/>
            <person name="Dereeper A."/>
            <person name="Droc G."/>
            <person name="Guyot R."/>
            <person name="Pietrella M."/>
            <person name="Zheng C."/>
            <person name="Alberti A."/>
            <person name="Anthony F."/>
            <person name="Aprea G."/>
            <person name="Aury J.M."/>
            <person name="Bento P."/>
            <person name="Bernard M."/>
            <person name="Bocs S."/>
            <person name="Campa C."/>
            <person name="Cenci A."/>
            <person name="Combes M.C."/>
            <person name="Crouzillat D."/>
            <person name="Da Silva C."/>
            <person name="Daddiego L."/>
            <person name="De Bellis F."/>
            <person name="Dussert S."/>
            <person name="Garsmeur O."/>
            <person name="Gayraud T."/>
            <person name="Guignon V."/>
            <person name="Jahn K."/>
            <person name="Jamilloux V."/>
            <person name="Joet T."/>
            <person name="Labadie K."/>
            <person name="Lan T."/>
            <person name="Leclercq J."/>
            <person name="Lepelley M."/>
            <person name="Leroy T."/>
            <person name="Li L.T."/>
            <person name="Librado P."/>
            <person name="Lopez L."/>
            <person name="Munoz A."/>
            <person name="Noel B."/>
            <person name="Pallavicini A."/>
            <person name="Perrotta G."/>
            <person name="Poncet V."/>
            <person name="Pot D."/>
            <person name="Priyono X."/>
            <person name="Rigoreau M."/>
            <person name="Rouard M."/>
            <person name="Rozas J."/>
            <person name="Tranchant-Dubreuil C."/>
            <person name="VanBuren R."/>
            <person name="Zhang Q."/>
            <person name="Andrade A.C."/>
            <person name="Argout X."/>
            <person name="Bertrand B."/>
            <person name="de Kochko A."/>
            <person name="Graziosi G."/>
            <person name="Henry R.J."/>
            <person name="Jayarama X."/>
            <person name="Ming R."/>
            <person name="Nagai C."/>
            <person name="Rounsley S."/>
            <person name="Sankoff D."/>
            <person name="Giuliano G."/>
            <person name="Albert V.A."/>
            <person name="Wincker P."/>
            <person name="Lashermes P."/>
        </authorList>
    </citation>
    <scope>NUCLEOTIDE SEQUENCE [LARGE SCALE GENOMIC DNA]</scope>
    <source>
        <strain evidence="6">cv. DH200-94</strain>
    </source>
</reference>
<name>A0A068U569_COFCA</name>
<dbReference type="InParanoid" id="A0A068U569"/>
<evidence type="ECO:0000256" key="3">
    <source>
        <dbReference type="SAM" id="Coils"/>
    </source>
</evidence>
<keyword evidence="6" id="KW-1185">Reference proteome</keyword>
<dbReference type="AlphaFoldDB" id="A0A068U569"/>
<feature type="region of interest" description="Disordered" evidence="4">
    <location>
        <begin position="563"/>
        <end position="615"/>
    </location>
</feature>
<evidence type="ECO:0000256" key="1">
    <source>
        <dbReference type="ARBA" id="ARBA00005485"/>
    </source>
</evidence>
<dbReference type="PhylomeDB" id="A0A068U569"/>
<comment type="similarity">
    <text evidence="1">Belongs to the WEB family.</text>
</comment>
<keyword evidence="2 3" id="KW-0175">Coiled coil</keyword>